<dbReference type="SUPFAM" id="SSF54695">
    <property type="entry name" value="POZ domain"/>
    <property type="match status" value="1"/>
</dbReference>
<dbReference type="Proteomes" id="UP000886998">
    <property type="component" value="Unassembled WGS sequence"/>
</dbReference>
<dbReference type="InterPro" id="IPR011333">
    <property type="entry name" value="SKP1/BTB/POZ_sf"/>
</dbReference>
<gene>
    <name evidence="1" type="ORF">TNIN_68531</name>
</gene>
<dbReference type="AlphaFoldDB" id="A0A8X7C6Q3"/>
<proteinExistence type="predicted"/>
<organism evidence="1 2">
    <name type="scientific">Trichonephila inaurata madagascariensis</name>
    <dbReference type="NCBI Taxonomy" id="2747483"/>
    <lineage>
        <taxon>Eukaryota</taxon>
        <taxon>Metazoa</taxon>
        <taxon>Ecdysozoa</taxon>
        <taxon>Arthropoda</taxon>
        <taxon>Chelicerata</taxon>
        <taxon>Arachnida</taxon>
        <taxon>Araneae</taxon>
        <taxon>Araneomorphae</taxon>
        <taxon>Entelegynae</taxon>
        <taxon>Araneoidea</taxon>
        <taxon>Nephilidae</taxon>
        <taxon>Trichonephila</taxon>
        <taxon>Trichonephila inaurata</taxon>
    </lineage>
</organism>
<sequence length="477" mass="55619">MSREECVDSNFQFIWEIKDFVRSLLAIPFNLKCRLFSIKCIEPTTWSLELYRIPTVENDFQVECNVARLSDGDELQKLSVSLTIRVEDETGKHHFQIRIPPDTMGEGNENKTLQILIESKTDLENFHYPGSVFLRFNFQVSANRLQASNFNLSPGLQMLSTDMEKLYLSNDLQEATITVKDSLFYVHLAVLHARWPNFSHYLKQFPDLIMKKDHLDFHSIQLEILIKAAVNDSLVIDSPEDLYEEEECKVAQMLTPEMFNYLLYFAYTGLRRRVEDGTKPNLVKLCHYFQFNKLLEKYEEMPIAVSCCTKASKSRYILDWNREDGQFWESTNFQPFVQIIEPHKQGSEILEVKFIILGDHFVIAFRSLEEDNAVSISCVIKLKYGNRFEFDQTFSGTWIGFENKIFPVKVGMTKTDVLSMILTIDLTLCYCYNCCHVKNEFYLTSEETVCPQSLHFYSIEFKDLYSNGIMPDITIDC</sequence>
<dbReference type="EMBL" id="BMAV01010436">
    <property type="protein sequence ID" value="GFY55532.1"/>
    <property type="molecule type" value="Genomic_DNA"/>
</dbReference>
<evidence type="ECO:0008006" key="3">
    <source>
        <dbReference type="Google" id="ProtNLM"/>
    </source>
</evidence>
<evidence type="ECO:0000313" key="1">
    <source>
        <dbReference type="EMBL" id="GFY55532.1"/>
    </source>
</evidence>
<evidence type="ECO:0000313" key="2">
    <source>
        <dbReference type="Proteomes" id="UP000886998"/>
    </source>
</evidence>
<dbReference type="Gene3D" id="3.30.710.10">
    <property type="entry name" value="Potassium Channel Kv1.1, Chain A"/>
    <property type="match status" value="1"/>
</dbReference>
<comment type="caution">
    <text evidence="1">The sequence shown here is derived from an EMBL/GenBank/DDBJ whole genome shotgun (WGS) entry which is preliminary data.</text>
</comment>
<keyword evidence="2" id="KW-1185">Reference proteome</keyword>
<protein>
    <recommendedName>
        <fullName evidence="3">BTB domain-containing protein</fullName>
    </recommendedName>
</protein>
<accession>A0A8X7C6Q3</accession>
<name>A0A8X7C6Q3_9ARAC</name>
<reference evidence="1" key="1">
    <citation type="submission" date="2020-08" db="EMBL/GenBank/DDBJ databases">
        <title>Multicomponent nature underlies the extraordinary mechanical properties of spider dragline silk.</title>
        <authorList>
            <person name="Kono N."/>
            <person name="Nakamura H."/>
            <person name="Mori M."/>
            <person name="Yoshida Y."/>
            <person name="Ohtoshi R."/>
            <person name="Malay A.D."/>
            <person name="Moran D.A.P."/>
            <person name="Tomita M."/>
            <person name="Numata K."/>
            <person name="Arakawa K."/>
        </authorList>
    </citation>
    <scope>NUCLEOTIDE SEQUENCE</scope>
</reference>